<name>A0A968G8G0_9SPIO</name>
<keyword evidence="3" id="KW-1185">Reference proteome</keyword>
<accession>A0A968G8G0</accession>
<evidence type="ECO:0008006" key="4">
    <source>
        <dbReference type="Google" id="ProtNLM"/>
    </source>
</evidence>
<dbReference type="RefSeq" id="WP_167700070.1">
    <property type="nucleotide sequence ID" value="NZ_CP118174.1"/>
</dbReference>
<organism evidence="2 3">
    <name type="scientific">Entomospira entomophila</name>
    <dbReference type="NCBI Taxonomy" id="2719988"/>
    <lineage>
        <taxon>Bacteria</taxon>
        <taxon>Pseudomonadati</taxon>
        <taxon>Spirochaetota</taxon>
        <taxon>Spirochaetia</taxon>
        <taxon>Spirochaetales</taxon>
        <taxon>Spirochaetaceae</taxon>
        <taxon>Entomospira</taxon>
    </lineage>
</organism>
<dbReference type="EMBL" id="JAATLJ010000001">
    <property type="protein sequence ID" value="NIZ40473.1"/>
    <property type="molecule type" value="Genomic_DNA"/>
</dbReference>
<proteinExistence type="predicted"/>
<reference evidence="2 3" key="1">
    <citation type="submission" date="2020-03" db="EMBL/GenBank/DDBJ databases">
        <title>Spirochaetal bacteria isolated from arthropods constitute a novel genus Entomospira genus novum within the order Spirochaetales.</title>
        <authorList>
            <person name="Grana-Miraglia L."/>
            <person name="Sikutova S."/>
            <person name="Fingerle V."/>
            <person name="Sing A."/>
            <person name="Castillo-Ramirez S."/>
            <person name="Margos G."/>
            <person name="Rudolf I."/>
        </authorList>
    </citation>
    <scope>NUCLEOTIDE SEQUENCE [LARGE SCALE GENOMIC DNA]</scope>
    <source>
        <strain evidence="2 3">BR193</strain>
    </source>
</reference>
<gene>
    <name evidence="2" type="ORF">HCT14_02945</name>
</gene>
<evidence type="ECO:0000256" key="1">
    <source>
        <dbReference type="SAM" id="SignalP"/>
    </source>
</evidence>
<evidence type="ECO:0000313" key="3">
    <source>
        <dbReference type="Proteomes" id="UP000711995"/>
    </source>
</evidence>
<feature type="chain" id="PRO_5036941178" description="Lipoprotein" evidence="1">
    <location>
        <begin position="24"/>
        <end position="294"/>
    </location>
</feature>
<dbReference type="Proteomes" id="UP000711995">
    <property type="component" value="Unassembled WGS sequence"/>
</dbReference>
<evidence type="ECO:0000313" key="2">
    <source>
        <dbReference type="EMBL" id="NIZ40473.1"/>
    </source>
</evidence>
<keyword evidence="1" id="KW-0732">Signal</keyword>
<feature type="signal peptide" evidence="1">
    <location>
        <begin position="1"/>
        <end position="23"/>
    </location>
</feature>
<dbReference type="PROSITE" id="PS51257">
    <property type="entry name" value="PROKAR_LIPOPROTEIN"/>
    <property type="match status" value="1"/>
</dbReference>
<sequence>MMFYRMRHIYLLALVLMAFVACERDSTIAMSDEAETIHLSESDKTARAIVKTDDSLDTEQEEQEVLFLESLMTNFGSMQEKLAIDFKEMQRYINETNTPIHNKPQDLLPDWLRVGEKSLAQAFEHLKDLKPTIYISEELQVIKPEEVYLLRRIENPDIARSLSYFIPIPPSDTILYDYDYIEHERLSKLFPINSGYISEYRRSHWHVAYSGNQPIIYEYSATLAGVDGRMQLEFHGDFLQSVIFVPNQKRRIDVSHQALPLPAGITFTQSTLGNIFSEHGFFWHPKNFWSIGKG</sequence>
<dbReference type="AlphaFoldDB" id="A0A968G8G0"/>
<comment type="caution">
    <text evidence="2">The sequence shown here is derived from an EMBL/GenBank/DDBJ whole genome shotgun (WGS) entry which is preliminary data.</text>
</comment>
<protein>
    <recommendedName>
        <fullName evidence="4">Lipoprotein</fullName>
    </recommendedName>
</protein>